<dbReference type="PANTHER" id="PTHR47219:SF9">
    <property type="entry name" value="GTPASE ACTIVATING PROTEIN AND CENTROSOME-ASSOCIATED, ISOFORM B"/>
    <property type="match status" value="1"/>
</dbReference>
<dbReference type="Pfam" id="PF00566">
    <property type="entry name" value="RabGAP-TBC"/>
    <property type="match status" value="1"/>
</dbReference>
<dbReference type="InterPro" id="IPR035969">
    <property type="entry name" value="Rab-GAP_TBC_sf"/>
</dbReference>
<keyword evidence="4" id="KW-1185">Reference proteome</keyword>
<dbReference type="Gene3D" id="1.10.472.80">
    <property type="entry name" value="Ypt/Rab-GAP domain of gyp1p, domain 3"/>
    <property type="match status" value="1"/>
</dbReference>
<keyword evidence="1" id="KW-0472">Membrane</keyword>
<organism evidence="3 4">
    <name type="scientific">Phycomyces blakesleeanus</name>
    <dbReference type="NCBI Taxonomy" id="4837"/>
    <lineage>
        <taxon>Eukaryota</taxon>
        <taxon>Fungi</taxon>
        <taxon>Fungi incertae sedis</taxon>
        <taxon>Mucoromycota</taxon>
        <taxon>Mucoromycotina</taxon>
        <taxon>Mucoromycetes</taxon>
        <taxon>Mucorales</taxon>
        <taxon>Phycomycetaceae</taxon>
        <taxon>Phycomyces</taxon>
    </lineage>
</organism>
<dbReference type="SMART" id="SM00164">
    <property type="entry name" value="TBC"/>
    <property type="match status" value="1"/>
</dbReference>
<feature type="domain" description="Rab-GAP TBC" evidence="2">
    <location>
        <begin position="200"/>
        <end position="372"/>
    </location>
</feature>
<protein>
    <submittedName>
        <fullName evidence="3">Rab-GTPase-TBC domain-containing protein</fullName>
    </submittedName>
</protein>
<dbReference type="PANTHER" id="PTHR47219">
    <property type="entry name" value="RAB GTPASE-ACTIVATING PROTEIN 1-LIKE"/>
    <property type="match status" value="1"/>
</dbReference>
<dbReference type="Proteomes" id="UP001448207">
    <property type="component" value="Unassembled WGS sequence"/>
</dbReference>
<gene>
    <name evidence="3" type="ORF">J3Q64DRAFT_1857432</name>
</gene>
<name>A0ABR3BFG2_PHYBL</name>
<feature type="transmembrane region" description="Helical" evidence="1">
    <location>
        <begin position="128"/>
        <end position="149"/>
    </location>
</feature>
<comment type="caution">
    <text evidence="3">The sequence shown here is derived from an EMBL/GenBank/DDBJ whole genome shotgun (WGS) entry which is preliminary data.</text>
</comment>
<accession>A0ABR3BFG2</accession>
<dbReference type="SUPFAM" id="SSF47923">
    <property type="entry name" value="Ypt/Rab-GAP domain of gyp1p"/>
    <property type="match status" value="2"/>
</dbReference>
<dbReference type="EMBL" id="JBCLYO010000001">
    <property type="protein sequence ID" value="KAL0097283.1"/>
    <property type="molecule type" value="Genomic_DNA"/>
</dbReference>
<keyword evidence="1" id="KW-1133">Transmembrane helix</keyword>
<dbReference type="Gene3D" id="1.10.8.270">
    <property type="entry name" value="putative rabgap domain of human tbc1 domain family member 14 like domains"/>
    <property type="match status" value="1"/>
</dbReference>
<sequence length="452" mass="51399">MCHQELSLKTSFNDILPLSYVNKTEVIIKGTFKGVQGGRCSLFQQLKPPSYATLLIEAQIISTEFEYSPSHPSRPVTKTIILTPHVSGAQTSTFTFISTPKSLKSKLPVKLKFIVDNLDSKHAREGNILMHIIWVTFIVDCLLGAYFLWNHVKPTVLLTVDSLSEPTSEDCSIKEKEEILEQIILGPCPLDQKKILAKFANPTYSTEYQFNYLANKITSHESLIADSLHDMAPLQPLFDSKERRDQLRSVLRAYAVYDESLGYCQGMNFIAGCLLEHLPPNEALGVMVTLLGPNPGSHRLRYIFHSSTYELYASVEKINSLMSIKLPRLYQHMVQENIHPSMYAVRWYRTFFGHSGPKSLLINTINLVLLKGSDILPYCLLAVLKANEDKLKTLDYTELPRFLNKSIFDVFKVERNSFVQDTLRLAKDRFLIQNESKYAVETSDDEDSCDEN</sequence>
<proteinExistence type="predicted"/>
<evidence type="ECO:0000259" key="2">
    <source>
        <dbReference type="PROSITE" id="PS50086"/>
    </source>
</evidence>
<reference evidence="3 4" key="1">
    <citation type="submission" date="2024-04" db="EMBL/GenBank/DDBJ databases">
        <title>Symmetric and asymmetric DNA N6-adenine methylation regulates different biological responses in Mucorales.</title>
        <authorList>
            <consortium name="Lawrence Berkeley National Laboratory"/>
            <person name="Lax C."/>
            <person name="Mondo S.J."/>
            <person name="Osorio-Concepcion M."/>
            <person name="Muszewska A."/>
            <person name="Corrochano-Luque M."/>
            <person name="Gutierrez G."/>
            <person name="Riley R."/>
            <person name="Lipzen A."/>
            <person name="Guo J."/>
            <person name="Hundley H."/>
            <person name="Amirebrahimi M."/>
            <person name="Ng V."/>
            <person name="Lorenzo-Gutierrez D."/>
            <person name="Binder U."/>
            <person name="Yang J."/>
            <person name="Song Y."/>
            <person name="Canovas D."/>
            <person name="Navarro E."/>
            <person name="Freitag M."/>
            <person name="Gabaldon T."/>
            <person name="Grigoriev I.V."/>
            <person name="Corrochano L.M."/>
            <person name="Nicolas F.E."/>
            <person name="Garre V."/>
        </authorList>
    </citation>
    <scope>NUCLEOTIDE SEQUENCE [LARGE SCALE GENOMIC DNA]</scope>
    <source>
        <strain evidence="3 4">L51</strain>
    </source>
</reference>
<evidence type="ECO:0000256" key="1">
    <source>
        <dbReference type="SAM" id="Phobius"/>
    </source>
</evidence>
<evidence type="ECO:0000313" key="3">
    <source>
        <dbReference type="EMBL" id="KAL0097283.1"/>
    </source>
</evidence>
<dbReference type="PROSITE" id="PS50086">
    <property type="entry name" value="TBC_RABGAP"/>
    <property type="match status" value="1"/>
</dbReference>
<evidence type="ECO:0000313" key="4">
    <source>
        <dbReference type="Proteomes" id="UP001448207"/>
    </source>
</evidence>
<dbReference type="InterPro" id="IPR050302">
    <property type="entry name" value="Rab_GAP_TBC_domain"/>
</dbReference>
<dbReference type="InterPro" id="IPR000195">
    <property type="entry name" value="Rab-GAP-TBC_dom"/>
</dbReference>
<keyword evidence="1" id="KW-0812">Transmembrane</keyword>